<evidence type="ECO:0000256" key="2">
    <source>
        <dbReference type="ARBA" id="ARBA00022485"/>
    </source>
</evidence>
<evidence type="ECO:0000256" key="5">
    <source>
        <dbReference type="ARBA" id="ARBA00023004"/>
    </source>
</evidence>
<dbReference type="InterPro" id="IPR007197">
    <property type="entry name" value="rSAM"/>
</dbReference>
<dbReference type="AlphaFoldDB" id="G2DYP7"/>
<evidence type="ECO:0000313" key="8">
    <source>
        <dbReference type="Proteomes" id="UP000004200"/>
    </source>
</evidence>
<keyword evidence="8" id="KW-1185">Reference proteome</keyword>
<dbReference type="PANTHER" id="PTHR30352">
    <property type="entry name" value="PYRUVATE FORMATE-LYASE-ACTIVATING ENZYME"/>
    <property type="match status" value="1"/>
</dbReference>
<dbReference type="InterPro" id="IPR034457">
    <property type="entry name" value="Organic_radical-activating"/>
</dbReference>
<sequence>MQLRVHQVAFGLGSGVLGASPRRMGVWTQGCSLRKCPGCASRQTWSSEGGKALSVESLLRMARAQGRPPSGLTVSGGEPTDQAAGVTALVAGFRAAFPGSEVVLYTGLQWRPLVAGFPMLVALLDVAVVGPYARTREATPLAGSTNQEVRLLTPLAQRLYQGWRDWPQHRVQVGQVDSQRLVTVGIPHTPDMALTARRLGAVATSWDDTEEGYGS</sequence>
<evidence type="ECO:0000256" key="1">
    <source>
        <dbReference type="ARBA" id="ARBA00001966"/>
    </source>
</evidence>
<proteinExistence type="predicted"/>
<name>G2DYP7_9GAMM</name>
<dbReference type="GO" id="GO:0051539">
    <property type="term" value="F:4 iron, 4 sulfur cluster binding"/>
    <property type="evidence" value="ECO:0007669"/>
    <property type="project" value="UniProtKB-KW"/>
</dbReference>
<dbReference type="PANTHER" id="PTHR30352:SF2">
    <property type="entry name" value="ANAEROBIC RIBONUCLEOSIDE-TRIPHOSPHATE REDUCTASE-ACTIVATING PROTEIN"/>
    <property type="match status" value="1"/>
</dbReference>
<dbReference type="InterPro" id="IPR013785">
    <property type="entry name" value="Aldolase_TIM"/>
</dbReference>
<evidence type="ECO:0000256" key="3">
    <source>
        <dbReference type="ARBA" id="ARBA00022691"/>
    </source>
</evidence>
<dbReference type="RefSeq" id="WP_007039874.1">
    <property type="nucleotide sequence ID" value="NZ_AFWT01000006.1"/>
</dbReference>
<keyword evidence="3" id="KW-0949">S-adenosyl-L-methionine</keyword>
<reference evidence="7 8" key="1">
    <citation type="submission" date="2011-06" db="EMBL/GenBank/DDBJ databases">
        <title>The draft genome of Thiorhodococcus drewsii AZ1.</title>
        <authorList>
            <consortium name="US DOE Joint Genome Institute (JGI-PGF)"/>
            <person name="Lucas S."/>
            <person name="Han J."/>
            <person name="Lapidus A."/>
            <person name="Cheng J.-F."/>
            <person name="Goodwin L."/>
            <person name="Pitluck S."/>
            <person name="Peters L."/>
            <person name="Land M.L."/>
            <person name="Hauser L."/>
            <person name="Vogl K."/>
            <person name="Liu Z."/>
            <person name="Imhoff J."/>
            <person name="Thiel V."/>
            <person name="Frigaard N.-U."/>
            <person name="Bryant D.A."/>
            <person name="Woyke T.J."/>
        </authorList>
    </citation>
    <scope>NUCLEOTIDE SEQUENCE [LARGE SCALE GENOMIC DNA]</scope>
    <source>
        <strain evidence="7 8">AZ1</strain>
    </source>
</reference>
<dbReference type="EMBL" id="AFWT01000006">
    <property type="protein sequence ID" value="EGV32674.1"/>
    <property type="molecule type" value="Genomic_DNA"/>
</dbReference>
<comment type="caution">
    <text evidence="7">The sequence shown here is derived from an EMBL/GenBank/DDBJ whole genome shotgun (WGS) entry which is preliminary data.</text>
</comment>
<organism evidence="7 8">
    <name type="scientific">Thiorhodococcus drewsii AZ1</name>
    <dbReference type="NCBI Taxonomy" id="765913"/>
    <lineage>
        <taxon>Bacteria</taxon>
        <taxon>Pseudomonadati</taxon>
        <taxon>Pseudomonadota</taxon>
        <taxon>Gammaproteobacteria</taxon>
        <taxon>Chromatiales</taxon>
        <taxon>Chromatiaceae</taxon>
        <taxon>Thiorhodococcus</taxon>
    </lineage>
</organism>
<evidence type="ECO:0000256" key="4">
    <source>
        <dbReference type="ARBA" id="ARBA00022723"/>
    </source>
</evidence>
<evidence type="ECO:0000256" key="6">
    <source>
        <dbReference type="ARBA" id="ARBA00023014"/>
    </source>
</evidence>
<keyword evidence="5" id="KW-0408">Iron</keyword>
<dbReference type="Gene3D" id="3.20.20.70">
    <property type="entry name" value="Aldolase class I"/>
    <property type="match status" value="1"/>
</dbReference>
<comment type="cofactor">
    <cofactor evidence="1">
        <name>[4Fe-4S] cluster</name>
        <dbReference type="ChEBI" id="CHEBI:49883"/>
    </cofactor>
</comment>
<dbReference type="eggNOG" id="COG0602">
    <property type="taxonomic scope" value="Bacteria"/>
</dbReference>
<dbReference type="Pfam" id="PF13353">
    <property type="entry name" value="Fer4_12"/>
    <property type="match status" value="1"/>
</dbReference>
<keyword evidence="6" id="KW-0411">Iron-sulfur</keyword>
<keyword evidence="4" id="KW-0479">Metal-binding</keyword>
<dbReference type="CDD" id="cd01335">
    <property type="entry name" value="Radical_SAM"/>
    <property type="match status" value="1"/>
</dbReference>
<protein>
    <submittedName>
        <fullName evidence="7">Radical SAM domain protein</fullName>
    </submittedName>
</protein>
<dbReference type="OrthoDB" id="9782387at2"/>
<dbReference type="STRING" id="765913.ThidrDRAFT_1159"/>
<dbReference type="SFLD" id="SFLDS00029">
    <property type="entry name" value="Radical_SAM"/>
    <property type="match status" value="1"/>
</dbReference>
<keyword evidence="2" id="KW-0004">4Fe-4S</keyword>
<dbReference type="Proteomes" id="UP000004200">
    <property type="component" value="Unassembled WGS sequence"/>
</dbReference>
<gene>
    <name evidence="7" type="ORF">ThidrDRAFT_1159</name>
</gene>
<dbReference type="GO" id="GO:0004748">
    <property type="term" value="F:ribonucleoside-diphosphate reductase activity, thioredoxin disulfide as acceptor"/>
    <property type="evidence" value="ECO:0007669"/>
    <property type="project" value="TreeGrafter"/>
</dbReference>
<accession>G2DYP7</accession>
<dbReference type="GO" id="GO:0046872">
    <property type="term" value="F:metal ion binding"/>
    <property type="evidence" value="ECO:0007669"/>
    <property type="project" value="UniProtKB-KW"/>
</dbReference>
<evidence type="ECO:0000313" key="7">
    <source>
        <dbReference type="EMBL" id="EGV32674.1"/>
    </source>
</evidence>